<keyword evidence="5" id="KW-0964">Secreted</keyword>
<name>A0A1B5L2B1_USTVR</name>
<proteinExistence type="inferred from homology"/>
<evidence type="ECO:0000256" key="2">
    <source>
        <dbReference type="ARBA" id="ARBA00004613"/>
    </source>
</evidence>
<keyword evidence="10 15" id="KW-0408">Iron</keyword>
<keyword evidence="14" id="KW-0449">Lipoprotein</keyword>
<evidence type="ECO:0000256" key="9">
    <source>
        <dbReference type="ARBA" id="ARBA00022729"/>
    </source>
</evidence>
<keyword evidence="8 15" id="KW-0479">Metal-binding</keyword>
<keyword evidence="4" id="KW-1003">Cell membrane</keyword>
<keyword evidence="7" id="KW-0336">GPI-anchor</keyword>
<dbReference type="EMBL" id="BBTG02000037">
    <property type="protein sequence ID" value="GAO17595.1"/>
    <property type="molecule type" value="Genomic_DNA"/>
</dbReference>
<keyword evidence="6 15" id="KW-0349">Heme</keyword>
<dbReference type="GO" id="GO:0098552">
    <property type="term" value="C:side of membrane"/>
    <property type="evidence" value="ECO:0007669"/>
    <property type="project" value="UniProtKB-KW"/>
</dbReference>
<dbReference type="InterPro" id="IPR051735">
    <property type="entry name" value="CFEM_domain"/>
</dbReference>
<accession>A0A1B5L2B1</accession>
<protein>
    <recommendedName>
        <fullName evidence="16">CFEM domain-containing protein</fullName>
    </recommendedName>
</protein>
<evidence type="ECO:0000256" key="8">
    <source>
        <dbReference type="ARBA" id="ARBA00022723"/>
    </source>
</evidence>
<evidence type="ECO:0000256" key="11">
    <source>
        <dbReference type="ARBA" id="ARBA00023136"/>
    </source>
</evidence>
<gene>
    <name evidence="17" type="ORF">UVI_02050790</name>
</gene>
<evidence type="ECO:0000256" key="3">
    <source>
        <dbReference type="ARBA" id="ARBA00010031"/>
    </source>
</evidence>
<evidence type="ECO:0000256" key="7">
    <source>
        <dbReference type="ARBA" id="ARBA00022622"/>
    </source>
</evidence>
<dbReference type="GO" id="GO:0005886">
    <property type="term" value="C:plasma membrane"/>
    <property type="evidence" value="ECO:0007669"/>
    <property type="project" value="UniProtKB-SubCell"/>
</dbReference>
<dbReference type="AlphaFoldDB" id="A0A1B5L2B1"/>
<sequence length="103" mass="10797">MTNWNIICADSIAHRTTYPTNAPLGPTAIGDLPACGQTCFNNMKDQHSALGCSSPDPAFLCRNINFYYGIRDCSNGACGAVVASTVIAFESKYCASATAAAHS</sequence>
<feature type="binding site" description="axial binding residue" evidence="15">
    <location>
        <position position="56"/>
    </location>
    <ligand>
        <name>heme</name>
        <dbReference type="ChEBI" id="CHEBI:30413"/>
    </ligand>
    <ligandPart>
        <name>Fe</name>
        <dbReference type="ChEBI" id="CHEBI:18248"/>
    </ligandPart>
</feature>
<comment type="caution">
    <text evidence="15">Lacks conserved residue(s) required for the propagation of feature annotation.</text>
</comment>
<evidence type="ECO:0000256" key="4">
    <source>
        <dbReference type="ARBA" id="ARBA00022475"/>
    </source>
</evidence>
<dbReference type="InterPro" id="IPR008427">
    <property type="entry name" value="Extracellular_membr_CFEM_dom"/>
</dbReference>
<evidence type="ECO:0000256" key="6">
    <source>
        <dbReference type="ARBA" id="ARBA00022617"/>
    </source>
</evidence>
<dbReference type="Proteomes" id="UP000054053">
    <property type="component" value="Unassembled WGS sequence"/>
</dbReference>
<comment type="subcellular location">
    <subcellularLocation>
        <location evidence="1">Cell membrane</location>
        <topology evidence="1">Lipid-anchor</topology>
        <topology evidence="1">GPI-anchor</topology>
    </subcellularLocation>
    <subcellularLocation>
        <location evidence="2">Secreted</location>
    </subcellularLocation>
</comment>
<keyword evidence="13" id="KW-0325">Glycoprotein</keyword>
<feature type="disulfide bond" evidence="15">
    <location>
        <begin position="61"/>
        <end position="94"/>
    </location>
</feature>
<comment type="similarity">
    <text evidence="3">Belongs to the RBT5 family.</text>
</comment>
<keyword evidence="9" id="KW-0732">Signal</keyword>
<dbReference type="PANTHER" id="PTHR37928:SF1">
    <property type="entry name" value="CFEM DOMAIN PROTEIN (AFU_ORTHOLOGUE AFUA_6G14090)"/>
    <property type="match status" value="1"/>
</dbReference>
<dbReference type="PROSITE" id="PS52012">
    <property type="entry name" value="CFEM"/>
    <property type="match status" value="1"/>
</dbReference>
<evidence type="ECO:0000259" key="16">
    <source>
        <dbReference type="PROSITE" id="PS52012"/>
    </source>
</evidence>
<evidence type="ECO:0000256" key="12">
    <source>
        <dbReference type="ARBA" id="ARBA00023157"/>
    </source>
</evidence>
<organism evidence="17 18">
    <name type="scientific">Ustilaginoidea virens</name>
    <name type="common">Rice false smut fungus</name>
    <name type="synonym">Villosiclava virens</name>
    <dbReference type="NCBI Taxonomy" id="1159556"/>
    <lineage>
        <taxon>Eukaryota</taxon>
        <taxon>Fungi</taxon>
        <taxon>Dikarya</taxon>
        <taxon>Ascomycota</taxon>
        <taxon>Pezizomycotina</taxon>
        <taxon>Sordariomycetes</taxon>
        <taxon>Hypocreomycetidae</taxon>
        <taxon>Hypocreales</taxon>
        <taxon>Clavicipitaceae</taxon>
        <taxon>Ustilaginoidea</taxon>
    </lineage>
</organism>
<evidence type="ECO:0000313" key="17">
    <source>
        <dbReference type="EMBL" id="GAO17595.1"/>
    </source>
</evidence>
<evidence type="ECO:0000256" key="1">
    <source>
        <dbReference type="ARBA" id="ARBA00004609"/>
    </source>
</evidence>
<dbReference type="GO" id="GO:0046872">
    <property type="term" value="F:metal ion binding"/>
    <property type="evidence" value="ECO:0007669"/>
    <property type="project" value="UniProtKB-UniRule"/>
</dbReference>
<evidence type="ECO:0000256" key="14">
    <source>
        <dbReference type="ARBA" id="ARBA00023288"/>
    </source>
</evidence>
<evidence type="ECO:0000256" key="15">
    <source>
        <dbReference type="PROSITE-ProRule" id="PRU01356"/>
    </source>
</evidence>
<feature type="domain" description="CFEM" evidence="16">
    <location>
        <begin position="7"/>
        <end position="103"/>
    </location>
</feature>
<evidence type="ECO:0000256" key="13">
    <source>
        <dbReference type="ARBA" id="ARBA00023180"/>
    </source>
</evidence>
<comment type="caution">
    <text evidence="17">The sequence shown here is derived from an EMBL/GenBank/DDBJ whole genome shotgun (WGS) entry which is preliminary data.</text>
</comment>
<reference evidence="18" key="1">
    <citation type="journal article" date="2016" name="Genome Announc.">
        <title>Genome sequence of Ustilaginoidea virens IPU010, a rice pathogenic fungus causing false smut.</title>
        <authorList>
            <person name="Kumagai T."/>
            <person name="Ishii T."/>
            <person name="Terai G."/>
            <person name="Umemura M."/>
            <person name="Machida M."/>
            <person name="Asai K."/>
        </authorList>
    </citation>
    <scope>NUCLEOTIDE SEQUENCE [LARGE SCALE GENOMIC DNA]</scope>
    <source>
        <strain evidence="18">IPU010</strain>
    </source>
</reference>
<keyword evidence="11" id="KW-0472">Membrane</keyword>
<dbReference type="GO" id="GO:0005576">
    <property type="term" value="C:extracellular region"/>
    <property type="evidence" value="ECO:0007669"/>
    <property type="project" value="UniProtKB-SubCell"/>
</dbReference>
<keyword evidence="12 15" id="KW-1015">Disulfide bond</keyword>
<dbReference type="Pfam" id="PF05730">
    <property type="entry name" value="CFEM"/>
    <property type="match status" value="1"/>
</dbReference>
<dbReference type="SMART" id="SM00747">
    <property type="entry name" value="CFEM"/>
    <property type="match status" value="1"/>
</dbReference>
<evidence type="ECO:0000256" key="5">
    <source>
        <dbReference type="ARBA" id="ARBA00022525"/>
    </source>
</evidence>
<dbReference type="PANTHER" id="PTHR37928">
    <property type="entry name" value="CFEM DOMAIN PROTEIN (AFU_ORTHOLOGUE AFUA_6G14090)"/>
    <property type="match status" value="1"/>
</dbReference>
<evidence type="ECO:0000256" key="10">
    <source>
        <dbReference type="ARBA" id="ARBA00023004"/>
    </source>
</evidence>
<evidence type="ECO:0000313" key="18">
    <source>
        <dbReference type="Proteomes" id="UP000054053"/>
    </source>
</evidence>